<proteinExistence type="predicted"/>
<gene>
    <name evidence="1" type="ORF">S03H2_63955</name>
</gene>
<dbReference type="InterPro" id="IPR032427">
    <property type="entry name" value="P22_portal"/>
</dbReference>
<accession>X1K4E9</accession>
<name>X1K4E9_9ZZZZ</name>
<dbReference type="AlphaFoldDB" id="X1K4E9"/>
<feature type="non-terminal residue" evidence="1">
    <location>
        <position position="1"/>
    </location>
</feature>
<feature type="non-terminal residue" evidence="1">
    <location>
        <position position="221"/>
    </location>
</feature>
<organism evidence="1">
    <name type="scientific">marine sediment metagenome</name>
    <dbReference type="NCBI Taxonomy" id="412755"/>
    <lineage>
        <taxon>unclassified sequences</taxon>
        <taxon>metagenomes</taxon>
        <taxon>ecological metagenomes</taxon>
    </lineage>
</organism>
<dbReference type="Pfam" id="PF16510">
    <property type="entry name" value="P22_portal"/>
    <property type="match status" value="1"/>
</dbReference>
<sequence length="221" mass="25423">EVKPVVNYVSGNQRQNRLGLKAFNRVGGSDQVAQILTVLMKDIENQSNAEFESSDVFLDGLITGRGFLGINVEYDKDIVNGDIVIKRRASDRVKIDPGFEEYDLSDASYIFEEGWYTKKQLKLIYPEKAAELEMLVIQPVDTQRIVGATSEDYERSGKQSSISRDLSKYRLKVKTCWYKVYERTKWRFCEQTGDLARIDDKMDTAALDQWLAYQAEQGMTW</sequence>
<dbReference type="EMBL" id="BARU01041489">
    <property type="protein sequence ID" value="GAH88500.1"/>
    <property type="molecule type" value="Genomic_DNA"/>
</dbReference>
<comment type="caution">
    <text evidence="1">The sequence shown here is derived from an EMBL/GenBank/DDBJ whole genome shotgun (WGS) entry which is preliminary data.</text>
</comment>
<evidence type="ECO:0000313" key="1">
    <source>
        <dbReference type="EMBL" id="GAH88500.1"/>
    </source>
</evidence>
<reference evidence="1" key="1">
    <citation type="journal article" date="2014" name="Front. Microbiol.">
        <title>High frequency of phylogenetically diverse reductive dehalogenase-homologous genes in deep subseafloor sedimentary metagenomes.</title>
        <authorList>
            <person name="Kawai M."/>
            <person name="Futagami T."/>
            <person name="Toyoda A."/>
            <person name="Takaki Y."/>
            <person name="Nishi S."/>
            <person name="Hori S."/>
            <person name="Arai W."/>
            <person name="Tsubouchi T."/>
            <person name="Morono Y."/>
            <person name="Uchiyama I."/>
            <person name="Ito T."/>
            <person name="Fujiyama A."/>
            <person name="Inagaki F."/>
            <person name="Takami H."/>
        </authorList>
    </citation>
    <scope>NUCLEOTIDE SEQUENCE</scope>
    <source>
        <strain evidence="1">Expedition CK06-06</strain>
    </source>
</reference>
<protein>
    <submittedName>
        <fullName evidence="1">Uncharacterized protein</fullName>
    </submittedName>
</protein>